<comment type="caution">
    <text evidence="1">The sequence shown here is derived from an EMBL/GenBank/DDBJ whole genome shotgun (WGS) entry which is preliminary data.</text>
</comment>
<name>A0ACB7YZJ2_9ERIC</name>
<accession>A0ACB7YZJ2</accession>
<evidence type="ECO:0000313" key="1">
    <source>
        <dbReference type="EMBL" id="KAH7859067.1"/>
    </source>
</evidence>
<proteinExistence type="predicted"/>
<sequence>MHSFLDYLIDPMGWLPWEGRSPDKLDEVFYAEYENQGPGANTKGRVPWAREINNSSEAAKFPVKNFINGDQWIPWTIPFDLM</sequence>
<protein>
    <submittedName>
        <fullName evidence="1">Uncharacterized protein</fullName>
    </submittedName>
</protein>
<reference evidence="1 2" key="1">
    <citation type="journal article" date="2021" name="Hortic Res">
        <title>High-quality reference genome and annotation aids understanding of berry development for evergreen blueberry (Vaccinium darrowii).</title>
        <authorList>
            <person name="Yu J."/>
            <person name="Hulse-Kemp A.M."/>
            <person name="Babiker E."/>
            <person name="Staton M."/>
        </authorList>
    </citation>
    <scope>NUCLEOTIDE SEQUENCE [LARGE SCALE GENOMIC DNA]</scope>
    <source>
        <strain evidence="2">cv. NJ 8807/NJ 8810</strain>
        <tissue evidence="1">Young leaf</tissue>
    </source>
</reference>
<evidence type="ECO:0000313" key="2">
    <source>
        <dbReference type="Proteomes" id="UP000828048"/>
    </source>
</evidence>
<organism evidence="1 2">
    <name type="scientific">Vaccinium darrowii</name>
    <dbReference type="NCBI Taxonomy" id="229202"/>
    <lineage>
        <taxon>Eukaryota</taxon>
        <taxon>Viridiplantae</taxon>
        <taxon>Streptophyta</taxon>
        <taxon>Embryophyta</taxon>
        <taxon>Tracheophyta</taxon>
        <taxon>Spermatophyta</taxon>
        <taxon>Magnoliopsida</taxon>
        <taxon>eudicotyledons</taxon>
        <taxon>Gunneridae</taxon>
        <taxon>Pentapetalae</taxon>
        <taxon>asterids</taxon>
        <taxon>Ericales</taxon>
        <taxon>Ericaceae</taxon>
        <taxon>Vaccinioideae</taxon>
        <taxon>Vaccinieae</taxon>
        <taxon>Vaccinium</taxon>
    </lineage>
</organism>
<gene>
    <name evidence="1" type="ORF">Vadar_031141</name>
</gene>
<dbReference type="Proteomes" id="UP000828048">
    <property type="component" value="Chromosome 3"/>
</dbReference>
<dbReference type="EMBL" id="CM037153">
    <property type="protein sequence ID" value="KAH7859067.1"/>
    <property type="molecule type" value="Genomic_DNA"/>
</dbReference>
<keyword evidence="2" id="KW-1185">Reference proteome</keyword>